<dbReference type="AlphaFoldDB" id="A0A9D5Q546"/>
<feature type="domain" description="Calcineurin-like phosphoesterase" evidence="1">
    <location>
        <begin position="1"/>
        <end position="100"/>
    </location>
</feature>
<evidence type="ECO:0000259" key="1">
    <source>
        <dbReference type="Pfam" id="PF00149"/>
    </source>
</evidence>
<reference evidence="2" key="1">
    <citation type="submission" date="2019-11" db="EMBL/GenBank/DDBJ databases">
        <title>Microbial mats filling the niche in hypersaline microbial mats.</title>
        <authorList>
            <person name="Wong H.L."/>
            <person name="Macleod F.I."/>
            <person name="White R.A. III"/>
            <person name="Burns B.P."/>
        </authorList>
    </citation>
    <scope>NUCLEOTIDE SEQUENCE</scope>
    <source>
        <strain evidence="2">Rbin_158</strain>
    </source>
</reference>
<gene>
    <name evidence="2" type="ORF">GF339_04790</name>
</gene>
<sequence>MRIFAVSDLHTDFHENWGVIQRLPDDAYQEDTLIVAGDIASQLEIIGATLAALRSKFRHVFYVPGNHELWVGDGPGDSIEKFFQILALCERLGVQTSPAQIGTVWIVALFSWYAADFDDDGHRYARQLRGWADFYSCRWPHDIRRNIARYFSELNIPQIQAYPAPVISFSHFVPRPELLPPRQFLFFKALPRVAGSRLIEAQIRQLRSQIHIFGHSHIRRDLVLEGIRYVQNPLSYPREKGGVAFPEKVIWEEES</sequence>
<comment type="caution">
    <text evidence="2">The sequence shown here is derived from an EMBL/GenBank/DDBJ whole genome shotgun (WGS) entry which is preliminary data.</text>
</comment>
<dbReference type="Proteomes" id="UP000649604">
    <property type="component" value="Unassembled WGS sequence"/>
</dbReference>
<proteinExistence type="predicted"/>
<dbReference type="InterPro" id="IPR052963">
    <property type="entry name" value="Pantetheine_PDE"/>
</dbReference>
<dbReference type="Gene3D" id="3.60.21.10">
    <property type="match status" value="1"/>
</dbReference>
<name>A0A9D5Q546_9BACT</name>
<organism evidence="2 3">
    <name type="scientific">candidate division KSB3 bacterium</name>
    <dbReference type="NCBI Taxonomy" id="2044937"/>
    <lineage>
        <taxon>Bacteria</taxon>
        <taxon>candidate division KSB3</taxon>
    </lineage>
</organism>
<dbReference type="PANTHER" id="PTHR36492">
    <property type="match status" value="1"/>
</dbReference>
<evidence type="ECO:0000313" key="2">
    <source>
        <dbReference type="EMBL" id="MBD3323877.1"/>
    </source>
</evidence>
<dbReference type="PANTHER" id="PTHR36492:SF2">
    <property type="entry name" value="[ACYL-CARRIER-PROTEIN] PHOSPHODIESTERASE PPTH"/>
    <property type="match status" value="1"/>
</dbReference>
<dbReference type="InterPro" id="IPR029052">
    <property type="entry name" value="Metallo-depent_PP-like"/>
</dbReference>
<dbReference type="InterPro" id="IPR004843">
    <property type="entry name" value="Calcineurin-like_PHP"/>
</dbReference>
<dbReference type="SUPFAM" id="SSF56300">
    <property type="entry name" value="Metallo-dependent phosphatases"/>
    <property type="match status" value="1"/>
</dbReference>
<accession>A0A9D5Q546</accession>
<dbReference type="EMBL" id="WJJP01000149">
    <property type="protein sequence ID" value="MBD3323877.1"/>
    <property type="molecule type" value="Genomic_DNA"/>
</dbReference>
<protein>
    <submittedName>
        <fullName evidence="2">Metallophosphoesterase</fullName>
    </submittedName>
</protein>
<dbReference type="Pfam" id="PF00149">
    <property type="entry name" value="Metallophos"/>
    <property type="match status" value="1"/>
</dbReference>
<evidence type="ECO:0000313" key="3">
    <source>
        <dbReference type="Proteomes" id="UP000649604"/>
    </source>
</evidence>
<dbReference type="GO" id="GO:0016787">
    <property type="term" value="F:hydrolase activity"/>
    <property type="evidence" value="ECO:0007669"/>
    <property type="project" value="InterPro"/>
</dbReference>